<feature type="compositionally biased region" description="Polar residues" evidence="9">
    <location>
        <begin position="493"/>
        <end position="513"/>
    </location>
</feature>
<proteinExistence type="predicted"/>
<dbReference type="GO" id="GO:0010181">
    <property type="term" value="F:FMN binding"/>
    <property type="evidence" value="ECO:0007669"/>
    <property type="project" value="InterPro"/>
</dbReference>
<dbReference type="Gene3D" id="3.90.1010.20">
    <property type="match status" value="1"/>
</dbReference>
<comment type="cofactor">
    <cofactor evidence="2">
        <name>FAD</name>
        <dbReference type="ChEBI" id="CHEBI:57692"/>
    </cofactor>
</comment>
<evidence type="ECO:0000259" key="10">
    <source>
        <dbReference type="SMART" id="SM00900"/>
    </source>
</evidence>
<dbReference type="GO" id="GO:0008202">
    <property type="term" value="P:steroid metabolic process"/>
    <property type="evidence" value="ECO:0007669"/>
    <property type="project" value="UniProtKB-ARBA"/>
</dbReference>
<evidence type="ECO:0000256" key="8">
    <source>
        <dbReference type="ARBA" id="ARBA00049922"/>
    </source>
</evidence>
<dbReference type="InterPro" id="IPR050315">
    <property type="entry name" value="FAD-oxidoreductase_2"/>
</dbReference>
<protein>
    <recommendedName>
        <fullName evidence="4">Urocanate reductase</fullName>
        <ecNumber evidence="3">1.3.99.33</ecNumber>
    </recommendedName>
</protein>
<keyword evidence="7" id="KW-0560">Oxidoreductase</keyword>
<feature type="domain" description="FMN-binding" evidence="10">
    <location>
        <begin position="540"/>
        <end position="615"/>
    </location>
</feature>
<dbReference type="Proteomes" id="UP000465035">
    <property type="component" value="Chromosome"/>
</dbReference>
<feature type="region of interest" description="Disordered" evidence="9">
    <location>
        <begin position="483"/>
        <end position="513"/>
    </location>
</feature>
<dbReference type="EMBL" id="CP047121">
    <property type="protein sequence ID" value="QHB51511.1"/>
    <property type="molecule type" value="Genomic_DNA"/>
</dbReference>
<dbReference type="InterPro" id="IPR003953">
    <property type="entry name" value="FAD-dep_OxRdtase_2_FAD-bd"/>
</dbReference>
<evidence type="ECO:0000256" key="7">
    <source>
        <dbReference type="ARBA" id="ARBA00023002"/>
    </source>
</evidence>
<evidence type="ECO:0000313" key="12">
    <source>
        <dbReference type="Proteomes" id="UP000465035"/>
    </source>
</evidence>
<dbReference type="GO" id="GO:0033765">
    <property type="term" value="F:steroid dehydrogenase activity, acting on the CH-CH group of donors"/>
    <property type="evidence" value="ECO:0007669"/>
    <property type="project" value="UniProtKB-ARBA"/>
</dbReference>
<evidence type="ECO:0000256" key="9">
    <source>
        <dbReference type="SAM" id="MobiDB-lite"/>
    </source>
</evidence>
<dbReference type="GO" id="GO:0016020">
    <property type="term" value="C:membrane"/>
    <property type="evidence" value="ECO:0007669"/>
    <property type="project" value="InterPro"/>
</dbReference>
<dbReference type="Gene3D" id="3.50.50.60">
    <property type="entry name" value="FAD/NAD(P)-binding domain"/>
    <property type="match status" value="1"/>
</dbReference>
<dbReference type="InterPro" id="IPR027477">
    <property type="entry name" value="Succ_DH/fumarate_Rdtase_cat_sf"/>
</dbReference>
<dbReference type="AlphaFoldDB" id="A0A6P1E8E3"/>
<keyword evidence="5" id="KW-0285">Flavoprotein</keyword>
<dbReference type="InterPro" id="IPR007329">
    <property type="entry name" value="FMN-bd"/>
</dbReference>
<comment type="catalytic activity">
    <reaction evidence="8">
        <text>dihydrourocanate + A = urocanate + AH2</text>
        <dbReference type="Rhea" id="RHEA:36059"/>
        <dbReference type="ChEBI" id="CHEBI:13193"/>
        <dbReference type="ChEBI" id="CHEBI:17499"/>
        <dbReference type="ChEBI" id="CHEBI:27247"/>
        <dbReference type="ChEBI" id="CHEBI:72991"/>
        <dbReference type="EC" id="1.3.99.33"/>
    </reaction>
</comment>
<evidence type="ECO:0000256" key="1">
    <source>
        <dbReference type="ARBA" id="ARBA00001917"/>
    </source>
</evidence>
<comment type="cofactor">
    <cofactor evidence="1">
        <name>FMN</name>
        <dbReference type="ChEBI" id="CHEBI:58210"/>
    </cofactor>
</comment>
<dbReference type="SUPFAM" id="SSF51905">
    <property type="entry name" value="FAD/NAD(P)-binding domain"/>
    <property type="match status" value="1"/>
</dbReference>
<evidence type="ECO:0000256" key="4">
    <source>
        <dbReference type="ARBA" id="ARBA00015872"/>
    </source>
</evidence>
<sequence length="619" mass="68214">MAVGEETYWHASYDVIVLGFGGAGATAARFAADAGAHVLLVDSAPEGHEGGNTRYSAQLIGTGDNFDDLKKYYQALTAPMHLDEEMINTYVTGMVNTPNYVQKYLGVKPFSWKREKKDDTGFVDSIVREFPEYEGSKSYDYTTVTSDFFDAALWRNLREQVMKRLDHIDVLFETPAKKLIQDPESKVIKGVVIQRQQHDLNVQAKNGVVLATGGFENNQKDVEDYLGASKLAPLGTLYNKGDGIKMGREVGADMWHMANYESLGLLHGMAFAVKPGERGRLMIGKQNDLVSHGSVFVIGDDGSRYFNEAEMNRHGHLYNHGQWKVPLNQDHPYLIFDRHQKKRLDKDQIIGSYAPYKENVIKADSIDDLAKKLSVSAKILHRTFKRFNKAADKGKDPEFHRAARTMAEFAKPPYYAVPLVQTMLNTQGGPRRNVKAEVVDTNGLPIPHLYSAGELGGICANQYQGGGNLAECLIFGKIAGENAAKPKDDTKNVEPNQEPDTMTSASQSTDTTLASDLTNDEENETFTTTDHQFIGENDDGIGGEVVVRITLDDDHQLTNVEVLKQSESEDVGLKAMTDLPKEMVKKHTADVDGISGASASSNALKAAVKDALEKAKQGN</sequence>
<name>A0A6P1E8E3_LENHI</name>
<dbReference type="PANTHER" id="PTHR43400">
    <property type="entry name" value="FUMARATE REDUCTASE"/>
    <property type="match status" value="1"/>
</dbReference>
<gene>
    <name evidence="11" type="ORF">GQR93_04415</name>
</gene>
<dbReference type="SMR" id="A0A6P1E8E3"/>
<dbReference type="InterPro" id="IPR036188">
    <property type="entry name" value="FAD/NAD-bd_sf"/>
</dbReference>
<dbReference type="Pfam" id="PF04205">
    <property type="entry name" value="FMN_bind"/>
    <property type="match status" value="1"/>
</dbReference>
<keyword evidence="6" id="KW-0274">FAD</keyword>
<dbReference type="EC" id="1.3.99.33" evidence="3"/>
<accession>A0A6P1E8E3</accession>
<dbReference type="RefSeq" id="WP_003552693.1">
    <property type="nucleotide sequence ID" value="NZ_CABKOL010000106.1"/>
</dbReference>
<organism evidence="11 12">
    <name type="scientific">Lentilactobacillus hilgardii</name>
    <name type="common">Lactobacillus hilgardii</name>
    <dbReference type="NCBI Taxonomy" id="1588"/>
    <lineage>
        <taxon>Bacteria</taxon>
        <taxon>Bacillati</taxon>
        <taxon>Bacillota</taxon>
        <taxon>Bacilli</taxon>
        <taxon>Lactobacillales</taxon>
        <taxon>Lactobacillaceae</taxon>
        <taxon>Lentilactobacillus</taxon>
    </lineage>
</organism>
<evidence type="ECO:0000256" key="2">
    <source>
        <dbReference type="ARBA" id="ARBA00001974"/>
    </source>
</evidence>
<evidence type="ECO:0000256" key="5">
    <source>
        <dbReference type="ARBA" id="ARBA00022630"/>
    </source>
</evidence>
<evidence type="ECO:0000256" key="6">
    <source>
        <dbReference type="ARBA" id="ARBA00022827"/>
    </source>
</evidence>
<evidence type="ECO:0000313" key="11">
    <source>
        <dbReference type="EMBL" id="QHB51511.1"/>
    </source>
</evidence>
<dbReference type="SMART" id="SM00900">
    <property type="entry name" value="FMN_bind"/>
    <property type="match status" value="1"/>
</dbReference>
<dbReference type="SUPFAM" id="SSF56425">
    <property type="entry name" value="Succinate dehydrogenase/fumarate reductase flavoprotein, catalytic domain"/>
    <property type="match status" value="1"/>
</dbReference>
<dbReference type="PANTHER" id="PTHR43400:SF10">
    <property type="entry name" value="3-OXOSTEROID 1-DEHYDROGENASE"/>
    <property type="match status" value="1"/>
</dbReference>
<dbReference type="Gene3D" id="3.90.700.10">
    <property type="entry name" value="Succinate dehydrogenase/fumarate reductase flavoprotein, catalytic domain"/>
    <property type="match status" value="1"/>
</dbReference>
<dbReference type="Pfam" id="PF00890">
    <property type="entry name" value="FAD_binding_2"/>
    <property type="match status" value="1"/>
</dbReference>
<reference evidence="11 12" key="1">
    <citation type="submission" date="2019-12" db="EMBL/GenBank/DDBJ databases">
        <title>Lactobacillus hilgardii FLUB.</title>
        <authorList>
            <person name="Gustaw K."/>
        </authorList>
    </citation>
    <scope>NUCLEOTIDE SEQUENCE [LARGE SCALE GENOMIC DNA]</scope>
    <source>
        <strain evidence="11 12">FLUB</strain>
    </source>
</reference>
<evidence type="ECO:0000256" key="3">
    <source>
        <dbReference type="ARBA" id="ARBA00013137"/>
    </source>
</evidence>
<dbReference type="GeneID" id="69057596"/>